<reference evidence="2" key="2">
    <citation type="journal article" date="2022" name="Microb. Genom.">
        <title>A chromosome-scale genome assembly of the tomato pathogen Cladosporium fulvum reveals a compartmentalized genome architecture and the presence of a dispensable chromosome.</title>
        <authorList>
            <person name="Zaccaron A.Z."/>
            <person name="Chen L.H."/>
            <person name="Samaras A."/>
            <person name="Stergiopoulos I."/>
        </authorList>
    </citation>
    <scope>NUCLEOTIDE SEQUENCE</scope>
    <source>
        <strain evidence="2">Race5_Kim</strain>
    </source>
</reference>
<accession>A0A9Q8PGQ2</accession>
<evidence type="ECO:0000256" key="1">
    <source>
        <dbReference type="SAM" id="Phobius"/>
    </source>
</evidence>
<evidence type="ECO:0000313" key="2">
    <source>
        <dbReference type="EMBL" id="UJO22099.1"/>
    </source>
</evidence>
<evidence type="ECO:0000313" key="3">
    <source>
        <dbReference type="Proteomes" id="UP000756132"/>
    </source>
</evidence>
<organism evidence="2 3">
    <name type="scientific">Passalora fulva</name>
    <name type="common">Tomato leaf mold</name>
    <name type="synonym">Cladosporium fulvum</name>
    <dbReference type="NCBI Taxonomy" id="5499"/>
    <lineage>
        <taxon>Eukaryota</taxon>
        <taxon>Fungi</taxon>
        <taxon>Dikarya</taxon>
        <taxon>Ascomycota</taxon>
        <taxon>Pezizomycotina</taxon>
        <taxon>Dothideomycetes</taxon>
        <taxon>Dothideomycetidae</taxon>
        <taxon>Mycosphaerellales</taxon>
        <taxon>Mycosphaerellaceae</taxon>
        <taxon>Fulvia</taxon>
    </lineage>
</organism>
<dbReference type="RefSeq" id="XP_047766465.1">
    <property type="nucleotide sequence ID" value="XM_047908923.1"/>
</dbReference>
<keyword evidence="1" id="KW-1133">Transmembrane helix</keyword>
<dbReference type="OrthoDB" id="10579546at2759"/>
<keyword evidence="3" id="KW-1185">Reference proteome</keyword>
<dbReference type="Proteomes" id="UP000756132">
    <property type="component" value="Chromosome 9"/>
</dbReference>
<gene>
    <name evidence="2" type="ORF">CLAFUR5_09775</name>
</gene>
<protein>
    <submittedName>
        <fullName evidence="2">Uncharacterized protein</fullName>
    </submittedName>
</protein>
<dbReference type="OMA" id="CGGYLDW"/>
<dbReference type="GeneID" id="71989653"/>
<reference evidence="2" key="1">
    <citation type="submission" date="2021-12" db="EMBL/GenBank/DDBJ databases">
        <authorList>
            <person name="Zaccaron A."/>
            <person name="Stergiopoulos I."/>
        </authorList>
    </citation>
    <scope>NUCLEOTIDE SEQUENCE</scope>
    <source>
        <strain evidence="2">Race5_Kim</strain>
    </source>
</reference>
<keyword evidence="1" id="KW-0812">Transmembrane</keyword>
<sequence length="231" mass="26170">MNAAGIPSHESWSVDLVTPIQTTIEQVATTSLAATITAVTSSPVSTTNFLDEITSLWNEPAAATPTGTATSCPWPGCWYDEMWAGPLTWMIVCYCIVSASILVTLLCGGYLDWKLNLSDPYRRNSYRRQPRSTNDFLEYHSHVYQQRQRERAAARSNPPTRNLEQSQRFYEAAGMRSSTQELRQQLQSQLASRSEPDLRYVHPDVLDELRASERERRDAIVIANLRRQGLM</sequence>
<feature type="transmembrane region" description="Helical" evidence="1">
    <location>
        <begin position="89"/>
        <end position="113"/>
    </location>
</feature>
<proteinExistence type="predicted"/>
<dbReference type="EMBL" id="CP090171">
    <property type="protein sequence ID" value="UJO22099.1"/>
    <property type="molecule type" value="Genomic_DNA"/>
</dbReference>
<keyword evidence="1" id="KW-0472">Membrane</keyword>
<dbReference type="AlphaFoldDB" id="A0A9Q8PGQ2"/>
<dbReference type="KEGG" id="ffu:CLAFUR5_09775"/>
<name>A0A9Q8PGQ2_PASFU</name>